<name>G5J5N2_CROWT</name>
<dbReference type="Proteomes" id="UP000003477">
    <property type="component" value="Unassembled WGS sequence"/>
</dbReference>
<comment type="caution">
    <text evidence="2">The sequence shown here is derived from an EMBL/GenBank/DDBJ whole genome shotgun (WGS) entry which is preliminary data.</text>
</comment>
<feature type="region of interest" description="Disordered" evidence="1">
    <location>
        <begin position="1"/>
        <end position="21"/>
    </location>
</feature>
<evidence type="ECO:0000256" key="1">
    <source>
        <dbReference type="SAM" id="MobiDB-lite"/>
    </source>
</evidence>
<organism evidence="2 3">
    <name type="scientific">Crocosphaera watsonii WH 0003</name>
    <dbReference type="NCBI Taxonomy" id="423471"/>
    <lineage>
        <taxon>Bacteria</taxon>
        <taxon>Bacillati</taxon>
        <taxon>Cyanobacteriota</taxon>
        <taxon>Cyanophyceae</taxon>
        <taxon>Oscillatoriophycideae</taxon>
        <taxon>Chroococcales</taxon>
        <taxon>Aphanothecaceae</taxon>
        <taxon>Crocosphaera</taxon>
    </lineage>
</organism>
<evidence type="ECO:0000313" key="3">
    <source>
        <dbReference type="Proteomes" id="UP000003477"/>
    </source>
</evidence>
<reference evidence="2 3" key="1">
    <citation type="journal article" date="2011" name="Front. Microbiol.">
        <title>Two Strains of Crocosphaera watsonii with Highly Conserved Genomes are Distinguished by Strain-Specific Features.</title>
        <authorList>
            <person name="Bench S.R."/>
            <person name="Ilikchyan I.N."/>
            <person name="Tripp H.J."/>
            <person name="Zehr J.P."/>
        </authorList>
    </citation>
    <scope>NUCLEOTIDE SEQUENCE [LARGE SCALE GENOMIC DNA]</scope>
    <source>
        <strain evidence="2 3">WH 0003</strain>
    </source>
</reference>
<accession>G5J5N2</accession>
<gene>
    <name evidence="2" type="ORF">CWATWH0003_2787</name>
</gene>
<evidence type="ECO:0000313" key="2">
    <source>
        <dbReference type="EMBL" id="EHJ12510.1"/>
    </source>
</evidence>
<dbReference type="PATRIC" id="fig|423471.3.peg.2619"/>
<dbReference type="AlphaFoldDB" id="G5J5N2"/>
<proteinExistence type="predicted"/>
<sequence>MLAERSHTRNQGITHPKSDDVTLRFGISKPRMEAGLKGEPVMKQHFGVVL</sequence>
<dbReference type="EMBL" id="AESD01000415">
    <property type="protein sequence ID" value="EHJ12510.1"/>
    <property type="molecule type" value="Genomic_DNA"/>
</dbReference>
<protein>
    <submittedName>
        <fullName evidence="2">Uncharacterized protein</fullName>
    </submittedName>
</protein>